<dbReference type="Pfam" id="PF13262">
    <property type="entry name" value="DUF4054"/>
    <property type="match status" value="1"/>
</dbReference>
<gene>
    <name evidence="1" type="ORF">LEP1GSC024_3065</name>
</gene>
<sequence>MVFYILMPEILSSEFKLSLSEDTFTDPKLTWFLNQAKRNVIRDGIQESHSDFDELQRLYALYLIQKYNRTQNSLDPNNSGGAIESLRVEGIATSYSNVEKNSNTSDTISSSSYLQEYQTLLSKLIGLNDRLA</sequence>
<dbReference type="EMBL" id="AKXB02000008">
    <property type="protein sequence ID" value="EMO91354.1"/>
    <property type="molecule type" value="Genomic_DNA"/>
</dbReference>
<evidence type="ECO:0000313" key="1">
    <source>
        <dbReference type="EMBL" id="EMO91354.1"/>
    </source>
</evidence>
<organism evidence="1 2">
    <name type="scientific">Leptospira noguchii str. 2001034031</name>
    <dbReference type="NCBI Taxonomy" id="1193053"/>
    <lineage>
        <taxon>Bacteria</taxon>
        <taxon>Pseudomonadati</taxon>
        <taxon>Spirochaetota</taxon>
        <taxon>Spirochaetia</taxon>
        <taxon>Leptospirales</taxon>
        <taxon>Leptospiraceae</taxon>
        <taxon>Leptospira</taxon>
    </lineage>
</organism>
<name>M6YP07_9LEPT</name>
<dbReference type="AlphaFoldDB" id="M6YP07"/>
<dbReference type="Proteomes" id="UP000012138">
    <property type="component" value="Unassembled WGS sequence"/>
</dbReference>
<reference evidence="1 2" key="1">
    <citation type="submission" date="2013-01" db="EMBL/GenBank/DDBJ databases">
        <authorList>
            <person name="Harkins D.M."/>
            <person name="Durkin A.S."/>
            <person name="Brinkac L.M."/>
            <person name="Haft D.H."/>
            <person name="Selengut J.D."/>
            <person name="Sanka R."/>
            <person name="DePew J."/>
            <person name="Purushe J."/>
            <person name="Whelen A.C."/>
            <person name="Vinetz J.M."/>
            <person name="Sutton G.G."/>
            <person name="Nierman W.C."/>
            <person name="Fouts D.E."/>
        </authorList>
    </citation>
    <scope>NUCLEOTIDE SEQUENCE [LARGE SCALE GENOMIC DNA]</scope>
    <source>
        <strain evidence="1 2">2001034031</strain>
    </source>
</reference>
<protein>
    <submittedName>
        <fullName evidence="1">PF13262 family protein</fullName>
    </submittedName>
</protein>
<dbReference type="InterPro" id="IPR025127">
    <property type="entry name" value="DUF4054"/>
</dbReference>
<proteinExistence type="predicted"/>
<evidence type="ECO:0000313" key="2">
    <source>
        <dbReference type="Proteomes" id="UP000012138"/>
    </source>
</evidence>
<accession>M6YP07</accession>
<comment type="caution">
    <text evidence="1">The sequence shown here is derived from an EMBL/GenBank/DDBJ whole genome shotgun (WGS) entry which is preliminary data.</text>
</comment>